<dbReference type="HOGENOM" id="CLU_2287709_0_0_4"/>
<accession>A4G732</accession>
<evidence type="ECO:0000256" key="1">
    <source>
        <dbReference type="SAM" id="Coils"/>
    </source>
</evidence>
<sequence>MNASKTLTSILAASLLIAGLAACQKKEEVATDKGAAETAGQKVDQAAADAKQKMDEAAAKVAQEAEKAKAEISQSAANVTDAAGKKVEEAGVKMQDAAKDGSK</sequence>
<dbReference type="AlphaFoldDB" id="A4G732"/>
<name>A4G732_HERAR</name>
<evidence type="ECO:0000256" key="2">
    <source>
        <dbReference type="SAM" id="SignalP"/>
    </source>
</evidence>
<dbReference type="STRING" id="204773.HEAR2183"/>
<dbReference type="KEGG" id="har:HEAR2183"/>
<gene>
    <name evidence="3" type="ordered locus">HEAR2183</name>
</gene>
<feature type="signal peptide" evidence="2">
    <location>
        <begin position="1"/>
        <end position="18"/>
    </location>
</feature>
<evidence type="ECO:0000313" key="3">
    <source>
        <dbReference type="EMBL" id="CAL62319.1"/>
    </source>
</evidence>
<dbReference type="EMBL" id="CU207211">
    <property type="protein sequence ID" value="CAL62319.1"/>
    <property type="molecule type" value="Genomic_DNA"/>
</dbReference>
<proteinExistence type="predicted"/>
<dbReference type="PROSITE" id="PS51257">
    <property type="entry name" value="PROKAR_LIPOPROTEIN"/>
    <property type="match status" value="1"/>
</dbReference>
<feature type="chain" id="PRO_5002668215" description="Lipoprotein" evidence="2">
    <location>
        <begin position="19"/>
        <end position="103"/>
    </location>
</feature>
<organism evidence="3 4">
    <name type="scientific">Herminiimonas arsenicoxydans</name>
    <dbReference type="NCBI Taxonomy" id="204773"/>
    <lineage>
        <taxon>Bacteria</taxon>
        <taxon>Pseudomonadati</taxon>
        <taxon>Pseudomonadota</taxon>
        <taxon>Betaproteobacteria</taxon>
        <taxon>Burkholderiales</taxon>
        <taxon>Oxalobacteraceae</taxon>
        <taxon>Herminiimonas</taxon>
    </lineage>
</organism>
<keyword evidence="1" id="KW-0175">Coiled coil</keyword>
<reference evidence="3 4" key="1">
    <citation type="journal article" date="2007" name="PLoS Genet.">
        <title>A tale of two oxidation states: bacterial colonization of arsenic-rich environments.</title>
        <authorList>
            <person name="Muller D."/>
            <person name="Medigue C."/>
            <person name="Koechler S."/>
            <person name="Barbe V."/>
            <person name="Barakat M."/>
            <person name="Talla E."/>
            <person name="Bonnefoy V."/>
            <person name="Krin E."/>
            <person name="Arsene-Ploetze F."/>
            <person name="Carapito C."/>
            <person name="Chandler M."/>
            <person name="Cournoyer B."/>
            <person name="Cruveiller S."/>
            <person name="Dossat C."/>
            <person name="Duval S."/>
            <person name="Heymann M."/>
            <person name="Leize E."/>
            <person name="Lieutaud A."/>
            <person name="Lievremont D."/>
            <person name="Makita Y."/>
            <person name="Mangenot S."/>
            <person name="Nitschke W."/>
            <person name="Ortet P."/>
            <person name="Perdrial N."/>
            <person name="Schoepp B."/>
            <person name="Siguier N."/>
            <person name="Simeonova D.D."/>
            <person name="Rouy Z."/>
            <person name="Segurens B."/>
            <person name="Turlin E."/>
            <person name="Vallenet D."/>
            <person name="Van Dorsselaer A."/>
            <person name="Weiss S."/>
            <person name="Weissenbach J."/>
            <person name="Lett M.C."/>
            <person name="Danchin A."/>
            <person name="Bertin P.N."/>
        </authorList>
    </citation>
    <scope>NUCLEOTIDE SEQUENCE [LARGE SCALE GENOMIC DNA]</scope>
    <source>
        <strain evidence="4">ULPAs1</strain>
    </source>
</reference>
<feature type="coiled-coil region" evidence="1">
    <location>
        <begin position="47"/>
        <end position="78"/>
    </location>
</feature>
<keyword evidence="2" id="KW-0732">Signal</keyword>
<dbReference type="Proteomes" id="UP000006697">
    <property type="component" value="Chromosome"/>
</dbReference>
<protein>
    <recommendedName>
        <fullName evidence="5">Lipoprotein</fullName>
    </recommendedName>
</protein>
<evidence type="ECO:0008006" key="5">
    <source>
        <dbReference type="Google" id="ProtNLM"/>
    </source>
</evidence>
<evidence type="ECO:0000313" key="4">
    <source>
        <dbReference type="Proteomes" id="UP000006697"/>
    </source>
</evidence>
<keyword evidence="4" id="KW-1185">Reference proteome</keyword>